<proteinExistence type="predicted"/>
<name>A0A1H2WWI2_ACIFE</name>
<dbReference type="SUPFAM" id="SSF46785">
    <property type="entry name" value="Winged helix' DNA-binding domain"/>
    <property type="match status" value="1"/>
</dbReference>
<dbReference type="Pfam" id="PF03008">
    <property type="entry name" value="DUF234"/>
    <property type="match status" value="1"/>
</dbReference>
<organism evidence="3 4">
    <name type="scientific">Acidaminococcus fermentans</name>
    <dbReference type="NCBI Taxonomy" id="905"/>
    <lineage>
        <taxon>Bacteria</taxon>
        <taxon>Bacillati</taxon>
        <taxon>Bacillota</taxon>
        <taxon>Negativicutes</taxon>
        <taxon>Acidaminococcales</taxon>
        <taxon>Acidaminococcaceae</taxon>
        <taxon>Acidaminococcus</taxon>
    </lineage>
</organism>
<feature type="domain" description="ATPase" evidence="1">
    <location>
        <begin position="4"/>
        <end position="204"/>
    </location>
</feature>
<evidence type="ECO:0008006" key="5">
    <source>
        <dbReference type="Google" id="ProtNLM"/>
    </source>
</evidence>
<comment type="caution">
    <text evidence="3">The sequence shown here is derived from an EMBL/GenBank/DDBJ whole genome shotgun (WGS) entry which is preliminary data.</text>
</comment>
<feature type="domain" description="DUF234" evidence="2">
    <location>
        <begin position="313"/>
        <end position="410"/>
    </location>
</feature>
<evidence type="ECO:0000313" key="4">
    <source>
        <dbReference type="Proteomes" id="UP000182379"/>
    </source>
</evidence>
<dbReference type="Proteomes" id="UP000182379">
    <property type="component" value="Unassembled WGS sequence"/>
</dbReference>
<dbReference type="InterPro" id="IPR036388">
    <property type="entry name" value="WH-like_DNA-bd_sf"/>
</dbReference>
<dbReference type="Pfam" id="PF01637">
    <property type="entry name" value="ATPase_2"/>
    <property type="match status" value="1"/>
</dbReference>
<evidence type="ECO:0000259" key="1">
    <source>
        <dbReference type="Pfam" id="PF01637"/>
    </source>
</evidence>
<dbReference type="InterPro" id="IPR011335">
    <property type="entry name" value="Restrct_endonuc-II-like"/>
</dbReference>
<dbReference type="SUPFAM" id="SSF52980">
    <property type="entry name" value="Restriction endonuclease-like"/>
    <property type="match status" value="1"/>
</dbReference>
<dbReference type="EMBL" id="FNOP01000007">
    <property type="protein sequence ID" value="SDW84990.1"/>
    <property type="molecule type" value="Genomic_DNA"/>
</dbReference>
<sequence length="472" mass="54302">MYSFIGRKKELQALEALYRKPDFQMTILYGRRRIGKSTLLQKFAEHKKVIFYTAIRSSLYRNLELLSQRVLEVLAPESLGMVFQNLEQLFSFLAQKCQKERIVFILDEFPYMAEEYPSLLSILQKAIDTEWQQGQMYLILCGSSLSFMEEKVLSEKSPLFGRRTSQLKLGPFSYLEAADFIPDCSFEEKAICYGVTGGVAKYLSLWDKDRSLDQNITDLFFQKSGYLFEEPANLLTQEFRNISSYSAIIEAVASGKTRPAEIADAAHLDSSATSHALRNLVATEIVQKNQPITDEKNRKKIRYTLADTMFQFWYRFVPAALDAIELGRGAAYYQTIVRPQLSDYMGSIYEEMCRTYTLLAGLDGKLACFVTRTGKWWGTNPQKKEETDIDVVGLDSVHKQAVLGECKFKMEPVDKKVYESLKERNGLIDRHYQTVQYLFFARSGFSSWLQEQAAKEPLKLIDLQELYEGVKM</sequence>
<dbReference type="Gene3D" id="1.10.10.10">
    <property type="entry name" value="Winged helix-like DNA-binding domain superfamily/Winged helix DNA-binding domain"/>
    <property type="match status" value="1"/>
</dbReference>
<accession>A0A1H2WWI2</accession>
<dbReference type="SUPFAM" id="SSF52540">
    <property type="entry name" value="P-loop containing nucleoside triphosphate hydrolases"/>
    <property type="match status" value="1"/>
</dbReference>
<dbReference type="InterPro" id="IPR027417">
    <property type="entry name" value="P-loop_NTPase"/>
</dbReference>
<dbReference type="InterPro" id="IPR011579">
    <property type="entry name" value="ATPase_dom"/>
</dbReference>
<dbReference type="AlphaFoldDB" id="A0A1H2WWI2"/>
<dbReference type="PANTHER" id="PTHR34704:SF1">
    <property type="entry name" value="ATPASE"/>
    <property type="match status" value="1"/>
</dbReference>
<dbReference type="Gene3D" id="3.40.50.300">
    <property type="entry name" value="P-loop containing nucleotide triphosphate hydrolases"/>
    <property type="match status" value="2"/>
</dbReference>
<protein>
    <recommendedName>
        <fullName evidence="5">ATP-binding protein</fullName>
    </recommendedName>
</protein>
<reference evidence="3 4" key="1">
    <citation type="submission" date="2016-10" db="EMBL/GenBank/DDBJ databases">
        <authorList>
            <person name="Varghese N."/>
            <person name="Submissions S."/>
        </authorList>
    </citation>
    <scope>NUCLEOTIDE SEQUENCE [LARGE SCALE GENOMIC DNA]</scope>
    <source>
        <strain evidence="3 4">WCC6</strain>
    </source>
</reference>
<gene>
    <name evidence="3" type="ORF">SAMN05216495_10740</name>
</gene>
<dbReference type="RefSeq" id="WP_074705808.1">
    <property type="nucleotide sequence ID" value="NZ_FNOP01000007.1"/>
</dbReference>
<evidence type="ECO:0000313" key="3">
    <source>
        <dbReference type="EMBL" id="SDW84990.1"/>
    </source>
</evidence>
<dbReference type="InterPro" id="IPR036390">
    <property type="entry name" value="WH_DNA-bd_sf"/>
</dbReference>
<dbReference type="GO" id="GO:0005524">
    <property type="term" value="F:ATP binding"/>
    <property type="evidence" value="ECO:0007669"/>
    <property type="project" value="InterPro"/>
</dbReference>
<dbReference type="PANTHER" id="PTHR34704">
    <property type="entry name" value="ATPASE"/>
    <property type="match status" value="1"/>
</dbReference>
<dbReference type="InterPro" id="IPR004256">
    <property type="entry name" value="DUF234"/>
</dbReference>
<evidence type="ECO:0000259" key="2">
    <source>
        <dbReference type="Pfam" id="PF03008"/>
    </source>
</evidence>